<evidence type="ECO:0000256" key="3">
    <source>
        <dbReference type="ARBA" id="ARBA00023163"/>
    </source>
</evidence>
<reference evidence="6" key="1">
    <citation type="journal article" date="2019" name="Int. J. Syst. Evol. Microbiol.">
        <title>The Global Catalogue of Microorganisms (GCM) 10K type strain sequencing project: providing services to taxonomists for standard genome sequencing and annotation.</title>
        <authorList>
            <consortium name="The Broad Institute Genomics Platform"/>
            <consortium name="The Broad Institute Genome Sequencing Center for Infectious Disease"/>
            <person name="Wu L."/>
            <person name="Ma J."/>
        </authorList>
    </citation>
    <scope>NUCLEOTIDE SEQUENCE [LARGE SCALE GENOMIC DNA]</scope>
    <source>
        <strain evidence="6">KCTC 52231</strain>
    </source>
</reference>
<evidence type="ECO:0000256" key="1">
    <source>
        <dbReference type="ARBA" id="ARBA00023015"/>
    </source>
</evidence>
<keyword evidence="1" id="KW-0805">Transcription regulation</keyword>
<dbReference type="PRINTS" id="PR00032">
    <property type="entry name" value="HTHARAC"/>
</dbReference>
<evidence type="ECO:0000259" key="4">
    <source>
        <dbReference type="PROSITE" id="PS01124"/>
    </source>
</evidence>
<dbReference type="InterPro" id="IPR020449">
    <property type="entry name" value="Tscrpt_reg_AraC-type_HTH"/>
</dbReference>
<gene>
    <name evidence="5" type="ORF">ACFOHV_02005</name>
</gene>
<accession>A0ABV7HXR7</accession>
<dbReference type="Pfam" id="PF12833">
    <property type="entry name" value="HTH_18"/>
    <property type="match status" value="1"/>
</dbReference>
<dbReference type="InterPro" id="IPR018060">
    <property type="entry name" value="HTH_AraC"/>
</dbReference>
<keyword evidence="2" id="KW-0238">DNA-binding</keyword>
<sequence length="297" mass="33544">MTDRHTIHRKLRCNPLLPALARRSMRLPAPPYEHFAHLLVLSTGLWRLRSPARDDLVIGPAVAILPPDNDLSLLVEAGSAGHLLGLADAHLAETVDDHPEGHGLRLLLSQEIIRQDIERAEIEALAPLLRGLSEELEREHPSVMASNAFLQLLLLRIWRLTGADDLPFARPAKTGDILQRFRHLVESHFEEQRPIRFYAEQLGITADRLHSLCSKALGRTPIELVHERTIREAKIKLERSPRTIHGIAESLGFRDPTYFSHFFKRKTGLSPAAYRRSIVASDGRMAQEEPATYADWP</sequence>
<dbReference type="Proteomes" id="UP001595647">
    <property type="component" value="Unassembled WGS sequence"/>
</dbReference>
<dbReference type="PANTHER" id="PTHR43280">
    <property type="entry name" value="ARAC-FAMILY TRANSCRIPTIONAL REGULATOR"/>
    <property type="match status" value="1"/>
</dbReference>
<dbReference type="InterPro" id="IPR009057">
    <property type="entry name" value="Homeodomain-like_sf"/>
</dbReference>
<protein>
    <submittedName>
        <fullName evidence="5">Helix-turn-helix transcriptional regulator</fullName>
    </submittedName>
</protein>
<proteinExistence type="predicted"/>
<dbReference type="RefSeq" id="WP_182306244.1">
    <property type="nucleotide sequence ID" value="NZ_CP059896.1"/>
</dbReference>
<keyword evidence="3" id="KW-0804">Transcription</keyword>
<keyword evidence="6" id="KW-1185">Reference proteome</keyword>
<organism evidence="5 6">
    <name type="scientific">Ciceribacter thiooxidans</name>
    <dbReference type="NCBI Taxonomy" id="1969821"/>
    <lineage>
        <taxon>Bacteria</taxon>
        <taxon>Pseudomonadati</taxon>
        <taxon>Pseudomonadota</taxon>
        <taxon>Alphaproteobacteria</taxon>
        <taxon>Hyphomicrobiales</taxon>
        <taxon>Rhizobiaceae</taxon>
        <taxon>Ciceribacter</taxon>
    </lineage>
</organism>
<dbReference type="PANTHER" id="PTHR43280:SF32">
    <property type="entry name" value="TRANSCRIPTIONAL REGULATORY PROTEIN"/>
    <property type="match status" value="1"/>
</dbReference>
<evidence type="ECO:0000256" key="2">
    <source>
        <dbReference type="ARBA" id="ARBA00023125"/>
    </source>
</evidence>
<dbReference type="EMBL" id="JBHRTG010000002">
    <property type="protein sequence ID" value="MFC3162046.1"/>
    <property type="molecule type" value="Genomic_DNA"/>
</dbReference>
<dbReference type="Gene3D" id="1.10.10.60">
    <property type="entry name" value="Homeodomain-like"/>
    <property type="match status" value="1"/>
</dbReference>
<name>A0ABV7HXR7_9HYPH</name>
<feature type="domain" description="HTH araC/xylS-type" evidence="4">
    <location>
        <begin position="179"/>
        <end position="277"/>
    </location>
</feature>
<dbReference type="SUPFAM" id="SSF46689">
    <property type="entry name" value="Homeodomain-like"/>
    <property type="match status" value="1"/>
</dbReference>
<evidence type="ECO:0000313" key="6">
    <source>
        <dbReference type="Proteomes" id="UP001595647"/>
    </source>
</evidence>
<comment type="caution">
    <text evidence="5">The sequence shown here is derived from an EMBL/GenBank/DDBJ whole genome shotgun (WGS) entry which is preliminary data.</text>
</comment>
<dbReference type="PROSITE" id="PS01124">
    <property type="entry name" value="HTH_ARAC_FAMILY_2"/>
    <property type="match status" value="1"/>
</dbReference>
<evidence type="ECO:0000313" key="5">
    <source>
        <dbReference type="EMBL" id="MFC3162046.1"/>
    </source>
</evidence>
<dbReference type="SMART" id="SM00342">
    <property type="entry name" value="HTH_ARAC"/>
    <property type="match status" value="1"/>
</dbReference>